<evidence type="ECO:0000313" key="4">
    <source>
        <dbReference type="Proteomes" id="UP000054988"/>
    </source>
</evidence>
<keyword evidence="2" id="KW-1133">Transmembrane helix</keyword>
<proteinExistence type="predicted"/>
<comment type="caution">
    <text evidence="3">The sequence shown here is derived from an EMBL/GenBank/DDBJ whole genome shotgun (WGS) entry which is preliminary data.</text>
</comment>
<feature type="transmembrane region" description="Helical" evidence="2">
    <location>
        <begin position="116"/>
        <end position="134"/>
    </location>
</feature>
<dbReference type="AlphaFoldDB" id="A0A0W0FNG1"/>
<keyword evidence="2" id="KW-0472">Membrane</keyword>
<feature type="transmembrane region" description="Helical" evidence="2">
    <location>
        <begin position="273"/>
        <end position="293"/>
    </location>
</feature>
<reference evidence="3 4" key="1">
    <citation type="submission" date="2015-12" db="EMBL/GenBank/DDBJ databases">
        <title>Draft genome sequence of Moniliophthora roreri, the causal agent of frosty pod rot of cacao.</title>
        <authorList>
            <person name="Aime M.C."/>
            <person name="Diaz-Valderrama J.R."/>
            <person name="Kijpornyongpan T."/>
            <person name="Phillips-Mora W."/>
        </authorList>
    </citation>
    <scope>NUCLEOTIDE SEQUENCE [LARGE SCALE GENOMIC DNA]</scope>
    <source>
        <strain evidence="3 4">MCA 2952</strain>
    </source>
</reference>
<accession>A0A0W0FNG1</accession>
<feature type="transmembrane region" description="Helical" evidence="2">
    <location>
        <begin position="28"/>
        <end position="45"/>
    </location>
</feature>
<feature type="compositionally biased region" description="Polar residues" evidence="1">
    <location>
        <begin position="338"/>
        <end position="357"/>
    </location>
</feature>
<feature type="region of interest" description="Disordered" evidence="1">
    <location>
        <begin position="331"/>
        <end position="374"/>
    </location>
</feature>
<dbReference type="eggNOG" id="ENOG502SS3Y">
    <property type="taxonomic scope" value="Eukaryota"/>
</dbReference>
<gene>
    <name evidence="3" type="ORF">WG66_9542</name>
</gene>
<feature type="transmembrane region" description="Helical" evidence="2">
    <location>
        <begin position="141"/>
        <end position="160"/>
    </location>
</feature>
<name>A0A0W0FNG1_MONRR</name>
<feature type="transmembrane region" description="Helical" evidence="2">
    <location>
        <begin position="235"/>
        <end position="253"/>
    </location>
</feature>
<feature type="transmembrane region" description="Helical" evidence="2">
    <location>
        <begin position="192"/>
        <end position="214"/>
    </location>
</feature>
<dbReference type="Proteomes" id="UP000054988">
    <property type="component" value="Unassembled WGS sequence"/>
</dbReference>
<feature type="transmembrane region" description="Helical" evidence="2">
    <location>
        <begin position="57"/>
        <end position="75"/>
    </location>
</feature>
<evidence type="ECO:0000256" key="1">
    <source>
        <dbReference type="SAM" id="MobiDB-lite"/>
    </source>
</evidence>
<keyword evidence="2" id="KW-0812">Transmembrane</keyword>
<protein>
    <submittedName>
        <fullName evidence="3">Uncharacterized protein</fullName>
    </submittedName>
</protein>
<dbReference type="EMBL" id="LATX01001806">
    <property type="protein sequence ID" value="KTB37865.1"/>
    <property type="molecule type" value="Genomic_DNA"/>
</dbReference>
<evidence type="ECO:0000313" key="3">
    <source>
        <dbReference type="EMBL" id="KTB37865.1"/>
    </source>
</evidence>
<sequence length="374" mass="41854">MPSDVELEFLRTVGNNLIIKVARVVAEAPFYGIYLILVYYFTAIFSRRKLRVKRSIFLAVVAAVMFIGCSGFFAMDVADLVVRLRVLFVERSALSLEEKLARADHLTEPLMWAGEMLFIFLLPLGDCVVVWRTWALYQDQLWWLVVPVLTLVGSFATAIFELGCDLKTNWAVDSVEPSAASIGPDTCRRADVASYSLSFATNILCTTLIFYKAWSHRRYMNQHLGSTRRRSQADRILTLFCESGAAYLVLYILQSIPIYSGTLSNNALIAMNIVNAIIQQAMGMYPTAIVVICHMQRSLWDTFEVPSSDSGTQPLSQVSGIRFAEQAHSTTHDEASVTVGNSSSDPTSTLLSRTRYPSSVEKHRRDDIGNEDMV</sequence>
<organism evidence="3 4">
    <name type="scientific">Moniliophthora roreri</name>
    <name type="common">Frosty pod rot fungus</name>
    <name type="synonym">Monilia roreri</name>
    <dbReference type="NCBI Taxonomy" id="221103"/>
    <lineage>
        <taxon>Eukaryota</taxon>
        <taxon>Fungi</taxon>
        <taxon>Dikarya</taxon>
        <taxon>Basidiomycota</taxon>
        <taxon>Agaricomycotina</taxon>
        <taxon>Agaricomycetes</taxon>
        <taxon>Agaricomycetidae</taxon>
        <taxon>Agaricales</taxon>
        <taxon>Marasmiineae</taxon>
        <taxon>Marasmiaceae</taxon>
        <taxon>Moniliophthora</taxon>
    </lineage>
</organism>
<evidence type="ECO:0000256" key="2">
    <source>
        <dbReference type="SAM" id="Phobius"/>
    </source>
</evidence>